<keyword evidence="2" id="KW-0119">Carbohydrate metabolism</keyword>
<proteinExistence type="inferred from homology"/>
<comment type="similarity">
    <text evidence="1">Belongs to the cycloisomerase 2 family.</text>
</comment>
<feature type="chain" id="PRO_5022112347" evidence="3">
    <location>
        <begin position="21"/>
        <end position="352"/>
    </location>
</feature>
<evidence type="ECO:0000313" key="5">
    <source>
        <dbReference type="Proteomes" id="UP000320390"/>
    </source>
</evidence>
<evidence type="ECO:0000256" key="3">
    <source>
        <dbReference type="SAM" id="SignalP"/>
    </source>
</evidence>
<dbReference type="EC" id="3.1.1.31" evidence="4"/>
<dbReference type="EMBL" id="CP036434">
    <property type="protein sequence ID" value="QDV05789.1"/>
    <property type="molecule type" value="Genomic_DNA"/>
</dbReference>
<accession>A0A518ENX7</accession>
<sequence length="352" mass="36867" precursor="true">MQWILLVAVLFLAPSRPAPPASHLFVSCGDGSLHSVALVNGLPGDSVVSLDLGEPLRFLATHPSLPIVYALGSEHLMAVRWNQASATFETLGKALVGISGTHVALDPSARWALVASYGEGAVSCLPISAEGLPQAAVGRMGGSEDKRLTRAHQVCWHPGGELAYVPALGADQVAILSVDPKSGALTWAGAAAVAAGSGPRHMALHPSQPWAFVLGEHSSTITSFTLQEEGKRWSRRGQTSNLSEGFTESGSRSSDIHISADGGFLFAVNREPANDLTAYAIGEDGALREVSRRSTGGIHARTFALDPQGERVWIANTRSKNVVTLTLSKTGELGEAGGSWEAPAEISCVLAR</sequence>
<dbReference type="Pfam" id="PF10282">
    <property type="entry name" value="Lactonase"/>
    <property type="match status" value="1"/>
</dbReference>
<dbReference type="SUPFAM" id="SSF51004">
    <property type="entry name" value="C-terminal (heme d1) domain of cytochrome cd1-nitrite reductase"/>
    <property type="match status" value="1"/>
</dbReference>
<organism evidence="4 5">
    <name type="scientific">Saltatorellus ferox</name>
    <dbReference type="NCBI Taxonomy" id="2528018"/>
    <lineage>
        <taxon>Bacteria</taxon>
        <taxon>Pseudomonadati</taxon>
        <taxon>Planctomycetota</taxon>
        <taxon>Planctomycetia</taxon>
        <taxon>Planctomycetia incertae sedis</taxon>
        <taxon>Saltatorellus</taxon>
    </lineage>
</organism>
<keyword evidence="2" id="KW-0313">Glucose metabolism</keyword>
<evidence type="ECO:0000313" key="4">
    <source>
        <dbReference type="EMBL" id="QDV05789.1"/>
    </source>
</evidence>
<dbReference type="Proteomes" id="UP000320390">
    <property type="component" value="Chromosome"/>
</dbReference>
<dbReference type="Gene3D" id="2.130.10.10">
    <property type="entry name" value="YVTN repeat-like/Quinoprotein amine dehydrogenase"/>
    <property type="match status" value="1"/>
</dbReference>
<dbReference type="GO" id="GO:0006006">
    <property type="term" value="P:glucose metabolic process"/>
    <property type="evidence" value="ECO:0007669"/>
    <property type="project" value="UniProtKB-KW"/>
</dbReference>
<dbReference type="RefSeq" id="WP_419191021.1">
    <property type="nucleotide sequence ID" value="NZ_CP036434.1"/>
</dbReference>
<keyword evidence="5" id="KW-1185">Reference proteome</keyword>
<name>A0A518ENX7_9BACT</name>
<keyword evidence="4" id="KW-0378">Hydrolase</keyword>
<dbReference type="PANTHER" id="PTHR30344">
    <property type="entry name" value="6-PHOSPHOGLUCONOLACTONASE-RELATED"/>
    <property type="match status" value="1"/>
</dbReference>
<protein>
    <submittedName>
        <fullName evidence="4">6-phosphogluconolactonase</fullName>
        <ecNumber evidence="4">3.1.1.31</ecNumber>
    </submittedName>
</protein>
<dbReference type="PANTHER" id="PTHR30344:SF1">
    <property type="entry name" value="6-PHOSPHOGLUCONOLACTONASE"/>
    <property type="match status" value="1"/>
</dbReference>
<reference evidence="4 5" key="1">
    <citation type="submission" date="2019-02" db="EMBL/GenBank/DDBJ databases">
        <title>Deep-cultivation of Planctomycetes and their phenomic and genomic characterization uncovers novel biology.</title>
        <authorList>
            <person name="Wiegand S."/>
            <person name="Jogler M."/>
            <person name="Boedeker C."/>
            <person name="Pinto D."/>
            <person name="Vollmers J."/>
            <person name="Rivas-Marin E."/>
            <person name="Kohn T."/>
            <person name="Peeters S.H."/>
            <person name="Heuer A."/>
            <person name="Rast P."/>
            <person name="Oberbeckmann S."/>
            <person name="Bunk B."/>
            <person name="Jeske O."/>
            <person name="Meyerdierks A."/>
            <person name="Storesund J.E."/>
            <person name="Kallscheuer N."/>
            <person name="Luecker S."/>
            <person name="Lage O.M."/>
            <person name="Pohl T."/>
            <person name="Merkel B.J."/>
            <person name="Hornburger P."/>
            <person name="Mueller R.-W."/>
            <person name="Bruemmer F."/>
            <person name="Labrenz M."/>
            <person name="Spormann A.M."/>
            <person name="Op den Camp H."/>
            <person name="Overmann J."/>
            <person name="Amann R."/>
            <person name="Jetten M.S.M."/>
            <person name="Mascher T."/>
            <person name="Medema M.H."/>
            <person name="Devos D.P."/>
            <person name="Kaster A.-K."/>
            <person name="Ovreas L."/>
            <person name="Rohde M."/>
            <person name="Galperin M.Y."/>
            <person name="Jogler C."/>
        </authorList>
    </citation>
    <scope>NUCLEOTIDE SEQUENCE [LARGE SCALE GENOMIC DNA]</scope>
    <source>
        <strain evidence="4 5">Poly30</strain>
    </source>
</reference>
<evidence type="ECO:0000256" key="1">
    <source>
        <dbReference type="ARBA" id="ARBA00005564"/>
    </source>
</evidence>
<dbReference type="InterPro" id="IPR019405">
    <property type="entry name" value="Lactonase_7-beta_prop"/>
</dbReference>
<dbReference type="InterPro" id="IPR050282">
    <property type="entry name" value="Cycloisomerase_2"/>
</dbReference>
<feature type="signal peptide" evidence="3">
    <location>
        <begin position="1"/>
        <end position="20"/>
    </location>
</feature>
<dbReference type="AlphaFoldDB" id="A0A518ENX7"/>
<dbReference type="InterPro" id="IPR011048">
    <property type="entry name" value="Haem_d1_sf"/>
</dbReference>
<evidence type="ECO:0000256" key="2">
    <source>
        <dbReference type="ARBA" id="ARBA00022526"/>
    </source>
</evidence>
<dbReference type="GO" id="GO:0017057">
    <property type="term" value="F:6-phosphogluconolactonase activity"/>
    <property type="evidence" value="ECO:0007669"/>
    <property type="project" value="UniProtKB-EC"/>
</dbReference>
<dbReference type="InterPro" id="IPR015943">
    <property type="entry name" value="WD40/YVTN_repeat-like_dom_sf"/>
</dbReference>
<keyword evidence="3" id="KW-0732">Signal</keyword>
<gene>
    <name evidence="4" type="primary">pgl</name>
    <name evidence="4" type="ORF">Poly30_12910</name>
</gene>